<gene>
    <name evidence="1" type="ORF">JQS43_09365</name>
</gene>
<evidence type="ECO:0008006" key="3">
    <source>
        <dbReference type="Google" id="ProtNLM"/>
    </source>
</evidence>
<dbReference type="EMBL" id="CP070499">
    <property type="protein sequence ID" value="QSB17212.1"/>
    <property type="molecule type" value="Genomic_DNA"/>
</dbReference>
<name>A0A895YMM7_9ACTN</name>
<keyword evidence="2" id="KW-1185">Reference proteome</keyword>
<proteinExistence type="predicted"/>
<dbReference type="SUPFAM" id="SSF53098">
    <property type="entry name" value="Ribonuclease H-like"/>
    <property type="match status" value="1"/>
</dbReference>
<organism evidence="1 2">
    <name type="scientific">Natronosporangium hydrolyticum</name>
    <dbReference type="NCBI Taxonomy" id="2811111"/>
    <lineage>
        <taxon>Bacteria</taxon>
        <taxon>Bacillati</taxon>
        <taxon>Actinomycetota</taxon>
        <taxon>Actinomycetes</taxon>
        <taxon>Micromonosporales</taxon>
        <taxon>Micromonosporaceae</taxon>
        <taxon>Natronosporangium</taxon>
    </lineage>
</organism>
<sequence>MWVDAWDPAYLDGADAGPATPSNADLELDVELPPDQWRALPPPPDLLAPEHVLLVDGVRRRDAVVWTADADGPHPGLAASYAAGVVHCDLGRGAATLLTATVERGIFTTSPTAPPITWGQIHYPVHRVDSGELPQLDGVAQQSLTELEIRVAERARDQVADPGDLLVLDGPLRQRGHLPRAVGYVKSHRSQYLPADQNQVVTGLAPGQRSPVFRGTNWRLYTWYLRLPGASGAPWSGLARVECSPQLSPSAAVALADLSAVTLPRFAASAYKDSRAPQNLVPIAGLEQRLRARLGDRALLRRGLTRAAALARGGAAGR</sequence>
<dbReference type="KEGG" id="nhy:JQS43_09365"/>
<protein>
    <recommendedName>
        <fullName evidence="3">NurA domain-containing protein</fullName>
    </recommendedName>
</protein>
<dbReference type="InterPro" id="IPR012337">
    <property type="entry name" value="RNaseH-like_sf"/>
</dbReference>
<evidence type="ECO:0000313" key="1">
    <source>
        <dbReference type="EMBL" id="QSB17212.1"/>
    </source>
</evidence>
<dbReference type="Proteomes" id="UP000662857">
    <property type="component" value="Chromosome"/>
</dbReference>
<reference evidence="1" key="1">
    <citation type="submission" date="2021-02" db="EMBL/GenBank/DDBJ databases">
        <title>Natrosporangium hydrolyticum gen. nov., sp. nov, a haloalkaliphilic actinobacterium from a soda solonchak soil.</title>
        <authorList>
            <person name="Sorokin D.Y."/>
            <person name="Khijniak T.V."/>
            <person name="Zakharycheva A.P."/>
            <person name="Boueva O.V."/>
            <person name="Ariskina E.V."/>
            <person name="Hahnke R.L."/>
            <person name="Bunk B."/>
            <person name="Sproer C."/>
            <person name="Schumann P."/>
            <person name="Evtushenko L.I."/>
            <person name="Kublanov I.V."/>
        </authorList>
    </citation>
    <scope>NUCLEOTIDE SEQUENCE</scope>
    <source>
        <strain evidence="1">DSM 106523</strain>
    </source>
</reference>
<accession>A0A895YMM7</accession>
<dbReference type="AlphaFoldDB" id="A0A895YMM7"/>
<evidence type="ECO:0000313" key="2">
    <source>
        <dbReference type="Proteomes" id="UP000662857"/>
    </source>
</evidence>